<dbReference type="VEuPathDB" id="GiardiaDB:GLP15_965"/>
<reference evidence="2 3" key="1">
    <citation type="journal article" date="2010" name="BMC Genomics">
        <title>Genome analysis and comparative genomics of a Giardia intestinalis assemblage E isolate.</title>
        <authorList>
            <person name="Jerlstrom-Hultqvist J."/>
            <person name="Franzen O."/>
            <person name="Ankarklev J."/>
            <person name="Xu F."/>
            <person name="Nohynkova E."/>
            <person name="Andersson J.O."/>
            <person name="Svard S.G."/>
            <person name="Andersson B."/>
        </authorList>
    </citation>
    <scope>NUCLEOTIDE SEQUENCE [LARGE SCALE GENOMIC DNA]</scope>
    <source>
        <strain evidence="2 3">P15</strain>
    </source>
</reference>
<protein>
    <submittedName>
        <fullName evidence="2">Uncharacterized protein</fullName>
    </submittedName>
</protein>
<evidence type="ECO:0000313" key="2">
    <source>
        <dbReference type="EMBL" id="EFO64511.1"/>
    </source>
</evidence>
<evidence type="ECO:0000313" key="3">
    <source>
        <dbReference type="Proteomes" id="UP000008974"/>
    </source>
</evidence>
<dbReference type="Proteomes" id="UP000008974">
    <property type="component" value="Unassembled WGS sequence"/>
</dbReference>
<feature type="compositionally biased region" description="Low complexity" evidence="1">
    <location>
        <begin position="87"/>
        <end position="97"/>
    </location>
</feature>
<evidence type="ECO:0000256" key="1">
    <source>
        <dbReference type="SAM" id="MobiDB-lite"/>
    </source>
</evidence>
<feature type="region of interest" description="Disordered" evidence="1">
    <location>
        <begin position="73"/>
        <end position="144"/>
    </location>
</feature>
<feature type="compositionally biased region" description="Polar residues" evidence="1">
    <location>
        <begin position="101"/>
        <end position="110"/>
    </location>
</feature>
<gene>
    <name evidence="2" type="ORF">GLP15_965</name>
</gene>
<accession>E1EZ43</accession>
<dbReference type="AlphaFoldDB" id="E1EZ43"/>
<dbReference type="EMBL" id="ACVC01000087">
    <property type="protein sequence ID" value="EFO64511.1"/>
    <property type="molecule type" value="Genomic_DNA"/>
</dbReference>
<comment type="caution">
    <text evidence="2">The sequence shown here is derived from an EMBL/GenBank/DDBJ whole genome shotgun (WGS) entry which is preliminary data.</text>
</comment>
<name>E1EZ43_GIAIA</name>
<organism evidence="2 3">
    <name type="scientific">Giardia intestinalis (strain P15)</name>
    <name type="common">Giardia lamblia</name>
    <dbReference type="NCBI Taxonomy" id="658858"/>
    <lineage>
        <taxon>Eukaryota</taxon>
        <taxon>Metamonada</taxon>
        <taxon>Diplomonadida</taxon>
        <taxon>Hexamitidae</taxon>
        <taxon>Giardiinae</taxon>
        <taxon>Giardia</taxon>
    </lineage>
</organism>
<proteinExistence type="predicted"/>
<sequence length="144" mass="15285">MICSEPHSHIMLSLHSLASSAGARRRLDADLGSKRVTALCRGLVGARAETARRCRLAACGRERDLMVEPLRSAQSRWRSGTRERGGCARARTGARPGWASPRSTSATQSAPGLWRPAVSPRAGGPPPSHSQVAPEAARGGAEKR</sequence>